<keyword evidence="8" id="KW-0238">DNA-binding</keyword>
<evidence type="ECO:0000256" key="14">
    <source>
        <dbReference type="ARBA" id="ARBA00048988"/>
    </source>
</evidence>
<comment type="catalytic activity">
    <reaction evidence="14">
        <text>ATP + H2O = ADP + phosphate + H(+)</text>
        <dbReference type="Rhea" id="RHEA:13065"/>
        <dbReference type="ChEBI" id="CHEBI:15377"/>
        <dbReference type="ChEBI" id="CHEBI:15378"/>
        <dbReference type="ChEBI" id="CHEBI:30616"/>
        <dbReference type="ChEBI" id="CHEBI:43474"/>
        <dbReference type="ChEBI" id="CHEBI:456216"/>
        <dbReference type="EC" id="5.6.2.4"/>
    </reaction>
</comment>
<sequence>MELIPDRLARNLAETTFDRNVVVVAGAGTGKTTLLVNRLVHLLIKEPRPVTVAQIVALTFTNKAATEMKVRLRERLMVLADPEAGRVIDGGAVSLADLRARYGLSTDEVVRRAKAALHDLEKGQIGTLHSFAAHLLRLYPLEGGVDPAFQEDDGLRFEEHFAAAWEIWIDRELSRQGAHHHLWRKVLSLATLDDVRALARALCSELVDVEVLQAQIHDEQLSPVLVEWVRHTHQRGRVLLDAHDRPKRRKIEQMLAAAVNLMQEILDQGAAGIHALSAADLDWLKKDLGNPVAGWEQDEFREAESIINTAQQYLVVNTEFFRQTLTLLGPLVADIRLSFRLKGWVSFDGLLARARTLLRDHRAIRERIKQDYRAVLVDEFQDTDPVQYELILAISEGLGAQASTWQEMVLEPGKLFIVGDPKQSIYAFRRADIEAFDRVVQKIEEDGGVIQTLTTNFRSDAAVLGPVNDVFDRLFERRLLVQPANVRLEVQPQRRPSAFDAGVRVQVTLPAPDERAFDAAGATRAEGETLARWLTEEVLIRPQVKPGHIALLFRKLTQADTYVDALRRYGLPYVIEGEKHFYRRQEVIDLMNVLRVLDHPHDTVALAGVLRSPLGGLSDRTLYELRQADGFEYLRSESLSAWMHPDAVAVRLLYGHFAWLHGQVGALPLAEALELIFDRLPILEIAAASVQGEQAVANLLKVKHTAAVLSDRPHLTLSGFVDLMVARLEEQPDEADSPLSEESSNAIQVLTIHKAKGLEFPIVVLPGLHQGSGKERGLPLVTFDWSSGSYGLSLGGVHNFGAVLVQEKQKVREEAERRRVLYVGMTRAKDMLVLSGGMTGRAAGETVFGMLQEIGEGVVGASETETLTVGASVIPHRTAIAPPRKHSSRPGAVGPGAGALDAAVIAKLWSAREDRWKTACRTPRQLTPSTIGQGDPPGLVYHSGSGADQAVGRLVGIVTHRVLEQWDFHLPAHTFLERIEPMIRQQLMPDDAEVASAVTESLLELFGGFIQSELYQRLASATILGREVPFAMAWEEGQIVHGVMDVIYRLDGRIWIGDYKTDAVLAQDVPERAERYRAQMMLYKAAAEKSLGVSAISAQLLFLRCAVGYEL</sequence>
<keyword evidence="10" id="KW-0413">Isomerase</keyword>
<keyword evidence="5 15" id="KW-0347">Helicase</keyword>
<dbReference type="InParanoid" id="A0A330L620"/>
<evidence type="ECO:0000313" key="19">
    <source>
        <dbReference type="Proteomes" id="UP000248168"/>
    </source>
</evidence>
<evidence type="ECO:0000256" key="9">
    <source>
        <dbReference type="ARBA" id="ARBA00023204"/>
    </source>
</evidence>
<dbReference type="InterPro" id="IPR014017">
    <property type="entry name" value="DNA_helicase_UvrD-like_C"/>
</dbReference>
<evidence type="ECO:0000256" key="7">
    <source>
        <dbReference type="ARBA" id="ARBA00022840"/>
    </source>
</evidence>
<dbReference type="RefSeq" id="WP_181416791.1">
    <property type="nucleotide sequence ID" value="NZ_OUNR01000016.1"/>
</dbReference>
<comment type="catalytic activity">
    <reaction evidence="11">
        <text>Couples ATP hydrolysis with the unwinding of duplex DNA by translocating in the 3'-5' direction.</text>
        <dbReference type="EC" id="5.6.2.4"/>
    </reaction>
</comment>
<dbReference type="EMBL" id="OUNR01000016">
    <property type="protein sequence ID" value="SPP65292.1"/>
    <property type="molecule type" value="Genomic_DNA"/>
</dbReference>
<dbReference type="Gene3D" id="3.90.320.10">
    <property type="match status" value="1"/>
</dbReference>
<dbReference type="Proteomes" id="UP000248168">
    <property type="component" value="Unassembled WGS sequence"/>
</dbReference>
<feature type="binding site" evidence="15">
    <location>
        <begin position="25"/>
        <end position="32"/>
    </location>
    <ligand>
        <name>ATP</name>
        <dbReference type="ChEBI" id="CHEBI:30616"/>
    </ligand>
</feature>
<dbReference type="GO" id="GO:0004527">
    <property type="term" value="F:exonuclease activity"/>
    <property type="evidence" value="ECO:0007669"/>
    <property type="project" value="UniProtKB-KW"/>
</dbReference>
<evidence type="ECO:0000256" key="10">
    <source>
        <dbReference type="ARBA" id="ARBA00023235"/>
    </source>
</evidence>
<feature type="domain" description="UvrD-like helicase ATP-binding" evidence="16">
    <location>
        <begin position="4"/>
        <end position="460"/>
    </location>
</feature>
<evidence type="ECO:0000259" key="17">
    <source>
        <dbReference type="PROSITE" id="PS51217"/>
    </source>
</evidence>
<feature type="domain" description="UvrD-like helicase C-terminal" evidence="17">
    <location>
        <begin position="478"/>
        <end position="757"/>
    </location>
</feature>
<keyword evidence="4 15" id="KW-0378">Hydrolase</keyword>
<evidence type="ECO:0000256" key="3">
    <source>
        <dbReference type="ARBA" id="ARBA00022763"/>
    </source>
</evidence>
<keyword evidence="1" id="KW-0540">Nuclease</keyword>
<evidence type="ECO:0000256" key="1">
    <source>
        <dbReference type="ARBA" id="ARBA00022722"/>
    </source>
</evidence>
<dbReference type="Pfam" id="PF00580">
    <property type="entry name" value="UvrD-helicase"/>
    <property type="match status" value="1"/>
</dbReference>
<evidence type="ECO:0000256" key="12">
    <source>
        <dbReference type="ARBA" id="ARBA00034808"/>
    </source>
</evidence>
<reference evidence="19" key="1">
    <citation type="submission" date="2018-04" db="EMBL/GenBank/DDBJ databases">
        <authorList>
            <person name="Lucker S."/>
            <person name="Sakoula D."/>
        </authorList>
    </citation>
    <scope>NUCLEOTIDE SEQUENCE [LARGE SCALE GENOMIC DNA]</scope>
</reference>
<evidence type="ECO:0000256" key="2">
    <source>
        <dbReference type="ARBA" id="ARBA00022741"/>
    </source>
</evidence>
<evidence type="ECO:0000256" key="13">
    <source>
        <dbReference type="ARBA" id="ARBA00034923"/>
    </source>
</evidence>
<keyword evidence="2 15" id="KW-0547">Nucleotide-binding</keyword>
<dbReference type="EC" id="5.6.2.4" evidence="12"/>
<evidence type="ECO:0000256" key="4">
    <source>
        <dbReference type="ARBA" id="ARBA00022801"/>
    </source>
</evidence>
<dbReference type="PANTHER" id="PTHR11070">
    <property type="entry name" value="UVRD / RECB / PCRA DNA HELICASE FAMILY MEMBER"/>
    <property type="match status" value="1"/>
</dbReference>
<evidence type="ECO:0000256" key="15">
    <source>
        <dbReference type="PROSITE-ProRule" id="PRU00560"/>
    </source>
</evidence>
<proteinExistence type="predicted"/>
<accession>A0A330L620</accession>
<dbReference type="InterPro" id="IPR011604">
    <property type="entry name" value="PDDEXK-like_dom_sf"/>
</dbReference>
<dbReference type="GO" id="GO:0000725">
    <property type="term" value="P:recombinational repair"/>
    <property type="evidence" value="ECO:0007669"/>
    <property type="project" value="TreeGrafter"/>
</dbReference>
<gene>
    <name evidence="18" type="ORF">NITLEN_30206</name>
</gene>
<dbReference type="Gene3D" id="1.10.486.10">
    <property type="entry name" value="PCRA, domain 4"/>
    <property type="match status" value="1"/>
</dbReference>
<keyword evidence="7 15" id="KW-0067">ATP-binding</keyword>
<keyword evidence="6" id="KW-0269">Exonuclease</keyword>
<dbReference type="PROSITE" id="PS51198">
    <property type="entry name" value="UVRD_HELICASE_ATP_BIND"/>
    <property type="match status" value="1"/>
</dbReference>
<dbReference type="Pfam" id="PF12705">
    <property type="entry name" value="PDDEXK_1"/>
    <property type="match status" value="1"/>
</dbReference>
<evidence type="ECO:0000259" key="16">
    <source>
        <dbReference type="PROSITE" id="PS51198"/>
    </source>
</evidence>
<dbReference type="PANTHER" id="PTHR11070:SF2">
    <property type="entry name" value="ATP-DEPENDENT DNA HELICASE SRS2"/>
    <property type="match status" value="1"/>
</dbReference>
<dbReference type="InterPro" id="IPR014016">
    <property type="entry name" value="UvrD-like_ATP-bd"/>
</dbReference>
<keyword evidence="9" id="KW-0234">DNA repair</keyword>
<keyword evidence="3" id="KW-0227">DNA damage</keyword>
<dbReference type="InterPro" id="IPR000212">
    <property type="entry name" value="DNA_helicase_UvrD/REP"/>
</dbReference>
<evidence type="ECO:0000256" key="5">
    <source>
        <dbReference type="ARBA" id="ARBA00022806"/>
    </source>
</evidence>
<dbReference type="Gene3D" id="3.40.50.300">
    <property type="entry name" value="P-loop containing nucleotide triphosphate hydrolases"/>
    <property type="match status" value="4"/>
</dbReference>
<dbReference type="GO" id="GO:0005524">
    <property type="term" value="F:ATP binding"/>
    <property type="evidence" value="ECO:0007669"/>
    <property type="project" value="UniProtKB-UniRule"/>
</dbReference>
<dbReference type="GO" id="GO:0003677">
    <property type="term" value="F:DNA binding"/>
    <property type="evidence" value="ECO:0007669"/>
    <property type="project" value="UniProtKB-KW"/>
</dbReference>
<dbReference type="InterPro" id="IPR038726">
    <property type="entry name" value="PDDEXK_AddAB-type"/>
</dbReference>
<dbReference type="SUPFAM" id="SSF52540">
    <property type="entry name" value="P-loop containing nucleoside triphosphate hydrolases"/>
    <property type="match status" value="1"/>
</dbReference>
<evidence type="ECO:0000256" key="6">
    <source>
        <dbReference type="ARBA" id="ARBA00022839"/>
    </source>
</evidence>
<protein>
    <recommendedName>
        <fullName evidence="12">DNA 3'-5' helicase</fullName>
        <ecNumber evidence="12">5.6.2.4</ecNumber>
    </recommendedName>
    <alternativeName>
        <fullName evidence="13">DNA 3'-5' helicase II</fullName>
    </alternativeName>
</protein>
<evidence type="ECO:0000256" key="11">
    <source>
        <dbReference type="ARBA" id="ARBA00034617"/>
    </source>
</evidence>
<dbReference type="GO" id="GO:0043138">
    <property type="term" value="F:3'-5' DNA helicase activity"/>
    <property type="evidence" value="ECO:0007669"/>
    <property type="project" value="UniProtKB-EC"/>
</dbReference>
<dbReference type="Pfam" id="PF13361">
    <property type="entry name" value="UvrD_C"/>
    <property type="match status" value="2"/>
</dbReference>
<name>A0A330L620_9BACT</name>
<dbReference type="InterPro" id="IPR027417">
    <property type="entry name" value="P-loop_NTPase"/>
</dbReference>
<dbReference type="InterPro" id="IPR011335">
    <property type="entry name" value="Restrct_endonuc-II-like"/>
</dbReference>
<dbReference type="AlphaFoldDB" id="A0A330L620"/>
<evidence type="ECO:0000256" key="8">
    <source>
        <dbReference type="ARBA" id="ARBA00023125"/>
    </source>
</evidence>
<evidence type="ECO:0000313" key="18">
    <source>
        <dbReference type="EMBL" id="SPP65292.1"/>
    </source>
</evidence>
<dbReference type="SUPFAM" id="SSF52980">
    <property type="entry name" value="Restriction endonuclease-like"/>
    <property type="match status" value="1"/>
</dbReference>
<dbReference type="PROSITE" id="PS51217">
    <property type="entry name" value="UVRD_HELICASE_CTER"/>
    <property type="match status" value="1"/>
</dbReference>
<organism evidence="18 19">
    <name type="scientific">Nitrospira lenta</name>
    <dbReference type="NCBI Taxonomy" id="1436998"/>
    <lineage>
        <taxon>Bacteria</taxon>
        <taxon>Pseudomonadati</taxon>
        <taxon>Nitrospirota</taxon>
        <taxon>Nitrospiria</taxon>
        <taxon>Nitrospirales</taxon>
        <taxon>Nitrospiraceae</taxon>
        <taxon>Nitrospira</taxon>
    </lineage>
</organism>
<keyword evidence="19" id="KW-1185">Reference proteome</keyword>